<feature type="region of interest" description="Disordered" evidence="1">
    <location>
        <begin position="180"/>
        <end position="203"/>
    </location>
</feature>
<organism evidence="3 4">
    <name type="scientific">Micromonospora tulbaghiae</name>
    <dbReference type="NCBI Taxonomy" id="479978"/>
    <lineage>
        <taxon>Bacteria</taxon>
        <taxon>Bacillati</taxon>
        <taxon>Actinomycetota</taxon>
        <taxon>Actinomycetes</taxon>
        <taxon>Micromonosporales</taxon>
        <taxon>Micromonosporaceae</taxon>
        <taxon>Micromonospora</taxon>
    </lineage>
</organism>
<keyword evidence="4" id="KW-1185">Reference proteome</keyword>
<protein>
    <submittedName>
        <fullName evidence="3">Uncharacterized protein</fullName>
    </submittedName>
</protein>
<keyword evidence="2" id="KW-0472">Membrane</keyword>
<proteinExistence type="predicted"/>
<feature type="transmembrane region" description="Helical" evidence="2">
    <location>
        <begin position="79"/>
        <end position="99"/>
    </location>
</feature>
<evidence type="ECO:0000256" key="2">
    <source>
        <dbReference type="SAM" id="Phobius"/>
    </source>
</evidence>
<keyword evidence="2" id="KW-1133">Transmembrane helix</keyword>
<dbReference type="Proteomes" id="UP000199405">
    <property type="component" value="Unassembled WGS sequence"/>
</dbReference>
<evidence type="ECO:0000313" key="3">
    <source>
        <dbReference type="EMBL" id="SCF11207.1"/>
    </source>
</evidence>
<comment type="caution">
    <text evidence="3">The sequence shown here is derived from an EMBL/GenBank/DDBJ whole genome shotgun (WGS) entry which is preliminary data.</text>
</comment>
<keyword evidence="2" id="KW-0812">Transmembrane</keyword>
<feature type="transmembrane region" description="Helical" evidence="2">
    <location>
        <begin position="55"/>
        <end position="72"/>
    </location>
</feature>
<dbReference type="RefSeq" id="WP_091427029.1">
    <property type="nucleotide sequence ID" value="NZ_FMCQ01000010.1"/>
</dbReference>
<evidence type="ECO:0000313" key="4">
    <source>
        <dbReference type="Proteomes" id="UP000199405"/>
    </source>
</evidence>
<dbReference type="EMBL" id="FMCQ01000010">
    <property type="protein sequence ID" value="SCF11207.1"/>
    <property type="molecule type" value="Genomic_DNA"/>
</dbReference>
<evidence type="ECO:0000256" key="1">
    <source>
        <dbReference type="SAM" id="MobiDB-lite"/>
    </source>
</evidence>
<name>A0ABY0KTZ8_9ACTN</name>
<dbReference type="GeneID" id="93472945"/>
<reference evidence="3 4" key="1">
    <citation type="submission" date="2016-06" db="EMBL/GenBank/DDBJ databases">
        <authorList>
            <person name="Varghese N."/>
            <person name="Submissions Spin"/>
        </authorList>
    </citation>
    <scope>NUCLEOTIDE SEQUENCE [LARGE SCALE GENOMIC DNA]</scope>
    <source>
        <strain evidence="3 4">DSM 45142</strain>
    </source>
</reference>
<accession>A0ABY0KTZ8</accession>
<sequence length="260" mass="28105">MSPSEPTFHLWIAVDESRVMTALTPLKVTRSPRRHEWGSITDLRAVATAPEPSKLPGVVVLGTVAVLISVVLCSAGAPLLVILFLVALLLCLGLAGITATKPPPQIEAPDQAAFPALHHTLTDAEDREDFLDLVELAERAGRALPEVDRVMDAAEGGQILAQALWEASDVLSRRQQLRTQIGRRQPGPAGDSTSSVGKALTEQRQRVTTLWDETESELTRVRNALELAAVAAENAAHDPGADDAVREAYQELLDIYGERY</sequence>
<gene>
    <name evidence="3" type="ORF">GA0070562_0238</name>
</gene>